<feature type="compositionally biased region" description="Low complexity" evidence="1">
    <location>
        <begin position="97"/>
        <end position="133"/>
    </location>
</feature>
<protein>
    <submittedName>
        <fullName evidence="2">Uncharacterized protein</fullName>
    </submittedName>
</protein>
<dbReference type="eggNOG" id="ENOG502QS06">
    <property type="taxonomic scope" value="Eukaryota"/>
</dbReference>
<dbReference type="Pfam" id="PF05623">
    <property type="entry name" value="DUF789"/>
    <property type="match status" value="1"/>
</dbReference>
<evidence type="ECO:0000313" key="2">
    <source>
        <dbReference type="EnsemblPlants" id="LPERR07G07510.1"/>
    </source>
</evidence>
<dbReference type="HOGENOM" id="CLU_035287_0_0_1"/>
<evidence type="ECO:0000313" key="3">
    <source>
        <dbReference type="Proteomes" id="UP000032180"/>
    </source>
</evidence>
<feature type="compositionally biased region" description="Low complexity" evidence="1">
    <location>
        <begin position="41"/>
        <end position="57"/>
    </location>
</feature>
<dbReference type="PANTHER" id="PTHR31343:SF8">
    <property type="entry name" value="OS07G0246600 PROTEIN"/>
    <property type="match status" value="1"/>
</dbReference>
<dbReference type="PANTHER" id="PTHR31343">
    <property type="entry name" value="T15D22.8"/>
    <property type="match status" value="1"/>
</dbReference>
<sequence length="488" mass="53188">MVGPSGAAAAASSSTSSSSSSSSRSFLLGERFYSPPHVRRQQMLLQQQQQLQGQSQRPPSPSAAPAPAPRAAARQKPPPPAPVEAAPQKEAEGRGDAGVSPSMPSASGSPAAAAKKAPAAVVGATPATASATEPEPEPAPTTEETAGNLERFLSSTTPSVPVQYLPKTSMRGWRSGDVINSPPYFRLGDLWEAFNEWSFYGAGVPLVLNGKDSVIQYYVPYLSAIQLYADPSKLSTRIRRSHNLAHCLGDFFAAVLNWRHPWEESDEESMDTSSESSSGTDADQLRGLENGGFQREDGELHLPSTRPLFEYLEKDPPYGREPLTDKASPPLTLFNKENFSYVSILASKFPELISIRSCDLLPTSWMSVAWYPIYRIPTGPTLKDLDACFLTFHYLSTVAPCRDADPSTPACPPFGGINSCMNAAGKLTLPVFGLAPYKLRSSVWSSNGPHEQQLAASLMQEAEDWLRDRQVHHPDFRFFLTHYNTVWR</sequence>
<dbReference type="EnsemblPlants" id="LPERR07G07510.1">
    <property type="protein sequence ID" value="LPERR07G07510.1"/>
    <property type="gene ID" value="LPERR07G07510"/>
</dbReference>
<dbReference type="Gramene" id="LPERR07G07510.1">
    <property type="protein sequence ID" value="LPERR07G07510.1"/>
    <property type="gene ID" value="LPERR07G07510"/>
</dbReference>
<reference evidence="2 3" key="1">
    <citation type="submission" date="2012-08" db="EMBL/GenBank/DDBJ databases">
        <title>Oryza genome evolution.</title>
        <authorList>
            <person name="Wing R.A."/>
        </authorList>
    </citation>
    <scope>NUCLEOTIDE SEQUENCE</scope>
</reference>
<proteinExistence type="predicted"/>
<dbReference type="AlphaFoldDB" id="A0A0D9WX93"/>
<feature type="region of interest" description="Disordered" evidence="1">
    <location>
        <begin position="1"/>
        <end position="145"/>
    </location>
</feature>
<feature type="compositionally biased region" description="Low complexity" evidence="1">
    <location>
        <begin position="1"/>
        <end position="25"/>
    </location>
</feature>
<dbReference type="InterPro" id="IPR008507">
    <property type="entry name" value="DUF789"/>
</dbReference>
<organism evidence="2 3">
    <name type="scientific">Leersia perrieri</name>
    <dbReference type="NCBI Taxonomy" id="77586"/>
    <lineage>
        <taxon>Eukaryota</taxon>
        <taxon>Viridiplantae</taxon>
        <taxon>Streptophyta</taxon>
        <taxon>Embryophyta</taxon>
        <taxon>Tracheophyta</taxon>
        <taxon>Spermatophyta</taxon>
        <taxon>Magnoliopsida</taxon>
        <taxon>Liliopsida</taxon>
        <taxon>Poales</taxon>
        <taxon>Poaceae</taxon>
        <taxon>BOP clade</taxon>
        <taxon>Oryzoideae</taxon>
        <taxon>Oryzeae</taxon>
        <taxon>Oryzinae</taxon>
        <taxon>Leersia</taxon>
    </lineage>
</organism>
<reference evidence="2" key="3">
    <citation type="submission" date="2015-04" db="UniProtKB">
        <authorList>
            <consortium name="EnsemblPlants"/>
        </authorList>
    </citation>
    <scope>IDENTIFICATION</scope>
</reference>
<dbReference type="Proteomes" id="UP000032180">
    <property type="component" value="Chromosome 7"/>
</dbReference>
<feature type="compositionally biased region" description="Pro residues" evidence="1">
    <location>
        <begin position="58"/>
        <end position="68"/>
    </location>
</feature>
<evidence type="ECO:0000256" key="1">
    <source>
        <dbReference type="SAM" id="MobiDB-lite"/>
    </source>
</evidence>
<feature type="region of interest" description="Disordered" evidence="1">
    <location>
        <begin position="266"/>
        <end position="300"/>
    </location>
</feature>
<accession>A0A0D9WX93</accession>
<name>A0A0D9WX93_9ORYZ</name>
<reference evidence="3" key="2">
    <citation type="submission" date="2013-12" db="EMBL/GenBank/DDBJ databases">
        <authorList>
            <person name="Yu Y."/>
            <person name="Lee S."/>
            <person name="de Baynast K."/>
            <person name="Wissotski M."/>
            <person name="Liu L."/>
            <person name="Talag J."/>
            <person name="Goicoechea J."/>
            <person name="Angelova A."/>
            <person name="Jetty R."/>
            <person name="Kudrna D."/>
            <person name="Golser W."/>
            <person name="Rivera L."/>
            <person name="Zhang J."/>
            <person name="Wing R."/>
        </authorList>
    </citation>
    <scope>NUCLEOTIDE SEQUENCE</scope>
</reference>
<keyword evidence="3" id="KW-1185">Reference proteome</keyword>